<dbReference type="STRING" id="592050.SAMN05421875_10597"/>
<reference evidence="2" key="1">
    <citation type="submission" date="2016-10" db="EMBL/GenBank/DDBJ databases">
        <authorList>
            <person name="Varghese N."/>
            <person name="Submissions S."/>
        </authorList>
    </citation>
    <scope>NUCLEOTIDE SEQUENCE [LARGE SCALE GENOMIC DNA]</scope>
    <source>
        <strain evidence="2">DSM 25157</strain>
    </source>
</reference>
<protein>
    <submittedName>
        <fullName evidence="1">Polyketide cyclase / dehydrase and lipid transport</fullName>
    </submittedName>
</protein>
<dbReference type="GeneID" id="34233275"/>
<proteinExistence type="predicted"/>
<keyword evidence="2" id="KW-1185">Reference proteome</keyword>
<name>A0A1H3YF17_9BURK</name>
<accession>A0A1H3YF17</accession>
<dbReference type="CDD" id="cd07824">
    <property type="entry name" value="SRPBCC_6"/>
    <property type="match status" value="1"/>
</dbReference>
<dbReference type="Proteomes" id="UP000199002">
    <property type="component" value="Unassembled WGS sequence"/>
</dbReference>
<dbReference type="Gene3D" id="3.30.530.20">
    <property type="match status" value="1"/>
</dbReference>
<dbReference type="Pfam" id="PF10604">
    <property type="entry name" value="Polyketide_cyc2"/>
    <property type="match status" value="1"/>
</dbReference>
<dbReference type="SUPFAM" id="SSF55961">
    <property type="entry name" value="Bet v1-like"/>
    <property type="match status" value="1"/>
</dbReference>
<dbReference type="RefSeq" id="WP_092697499.1">
    <property type="nucleotide sequence ID" value="NZ_CAXIQL010000086.1"/>
</dbReference>
<dbReference type="InterPro" id="IPR019587">
    <property type="entry name" value="Polyketide_cyclase/dehydratase"/>
</dbReference>
<sequence length="167" mass="18632">MRAPSATVYRLTTRWGFDAPLDAVWNAIVDAEHWSTWWPGMDCVTLEPGDAQGLGALRRYTCRGALPLHLRFNARVTDISPQQRIEGRACGDLVGMGRCRLGHAQGQTTVCFDWQVHTTGVWLNRLAPLTRPLLRWNHDQLMRAGGRGLERLLARSAAGSTVKKESV</sequence>
<evidence type="ECO:0000313" key="2">
    <source>
        <dbReference type="Proteomes" id="UP000199002"/>
    </source>
</evidence>
<gene>
    <name evidence="1" type="ORF">SAMN05421875_10597</name>
</gene>
<dbReference type="InterPro" id="IPR023393">
    <property type="entry name" value="START-like_dom_sf"/>
</dbReference>
<evidence type="ECO:0000313" key="1">
    <source>
        <dbReference type="EMBL" id="SEA10137.1"/>
    </source>
</evidence>
<dbReference type="AlphaFoldDB" id="A0A1H3YF17"/>
<dbReference type="EMBL" id="FNQJ01000005">
    <property type="protein sequence ID" value="SEA10137.1"/>
    <property type="molecule type" value="Genomic_DNA"/>
</dbReference>
<organism evidence="1 2">
    <name type="scientific">Acidovorax soli</name>
    <dbReference type="NCBI Taxonomy" id="592050"/>
    <lineage>
        <taxon>Bacteria</taxon>
        <taxon>Pseudomonadati</taxon>
        <taxon>Pseudomonadota</taxon>
        <taxon>Betaproteobacteria</taxon>
        <taxon>Burkholderiales</taxon>
        <taxon>Comamonadaceae</taxon>
        <taxon>Acidovorax</taxon>
    </lineage>
</organism>